<gene>
    <name evidence="3" type="ORF">ACFOWE_33510</name>
</gene>
<evidence type="ECO:0000313" key="4">
    <source>
        <dbReference type="Proteomes" id="UP001595850"/>
    </source>
</evidence>
<dbReference type="InterPro" id="IPR011067">
    <property type="entry name" value="Plasmid_toxin/cell-grow_inhib"/>
</dbReference>
<keyword evidence="2" id="KW-1277">Toxin-antitoxin system</keyword>
<name>A0ABV8IN34_9ACTN</name>
<dbReference type="Gene3D" id="2.30.30.110">
    <property type="match status" value="1"/>
</dbReference>
<evidence type="ECO:0000313" key="3">
    <source>
        <dbReference type="EMBL" id="MFC4063225.1"/>
    </source>
</evidence>
<comment type="caution">
    <text evidence="3">The sequence shown here is derived from an EMBL/GenBank/DDBJ whole genome shotgun (WGS) entry which is preliminary data.</text>
</comment>
<accession>A0ABV8IN34</accession>
<keyword evidence="4" id="KW-1185">Reference proteome</keyword>
<dbReference type="InterPro" id="IPR003477">
    <property type="entry name" value="PemK-like"/>
</dbReference>
<evidence type="ECO:0000256" key="2">
    <source>
        <dbReference type="ARBA" id="ARBA00022649"/>
    </source>
</evidence>
<reference evidence="4" key="1">
    <citation type="journal article" date="2019" name="Int. J. Syst. Evol. Microbiol.">
        <title>The Global Catalogue of Microorganisms (GCM) 10K type strain sequencing project: providing services to taxonomists for standard genome sequencing and annotation.</title>
        <authorList>
            <consortium name="The Broad Institute Genomics Platform"/>
            <consortium name="The Broad Institute Genome Sequencing Center for Infectious Disease"/>
            <person name="Wu L."/>
            <person name="Ma J."/>
        </authorList>
    </citation>
    <scope>NUCLEOTIDE SEQUENCE [LARGE SCALE GENOMIC DNA]</scope>
    <source>
        <strain evidence="4">TBRC 4489</strain>
    </source>
</reference>
<proteinExistence type="inferred from homology"/>
<comment type="similarity">
    <text evidence="1">Belongs to the PemK/MazF family.</text>
</comment>
<dbReference type="SUPFAM" id="SSF50118">
    <property type="entry name" value="Cell growth inhibitor/plasmid maintenance toxic component"/>
    <property type="match status" value="1"/>
</dbReference>
<dbReference type="Pfam" id="PF02452">
    <property type="entry name" value="PemK_toxin"/>
    <property type="match status" value="1"/>
</dbReference>
<organism evidence="3 4">
    <name type="scientific">Planomonospora corallina</name>
    <dbReference type="NCBI Taxonomy" id="1806052"/>
    <lineage>
        <taxon>Bacteria</taxon>
        <taxon>Bacillati</taxon>
        <taxon>Actinomycetota</taxon>
        <taxon>Actinomycetes</taxon>
        <taxon>Streptosporangiales</taxon>
        <taxon>Streptosporangiaceae</taxon>
        <taxon>Planomonospora</taxon>
    </lineage>
</organism>
<dbReference type="RefSeq" id="WP_377295152.1">
    <property type="nucleotide sequence ID" value="NZ_JBHSBM010000077.1"/>
</dbReference>
<protein>
    <submittedName>
        <fullName evidence="3">Type II toxin-antitoxin system PemK/MazF family toxin</fullName>
    </submittedName>
</protein>
<sequence>MPLPDRHDARRPLTTRDRGLSHHVLISSSASGLRQRSWARTEDITSISTRRLVGDNPLGGIDEHEIRTVQRWLRRLIAV</sequence>
<dbReference type="EMBL" id="JBHSBM010000077">
    <property type="protein sequence ID" value="MFC4063225.1"/>
    <property type="molecule type" value="Genomic_DNA"/>
</dbReference>
<dbReference type="Proteomes" id="UP001595850">
    <property type="component" value="Unassembled WGS sequence"/>
</dbReference>
<evidence type="ECO:0000256" key="1">
    <source>
        <dbReference type="ARBA" id="ARBA00007521"/>
    </source>
</evidence>